<keyword evidence="10" id="KW-0133">Cell shape</keyword>
<comment type="similarity">
    <text evidence="2">In the C-terminal section; belongs to the transpeptidase family.</text>
</comment>
<dbReference type="AlphaFoldDB" id="A0A0G1DJM7"/>
<comment type="subcellular location">
    <subcellularLocation>
        <location evidence="1">Cell membrane</location>
    </subcellularLocation>
</comment>
<dbReference type="InterPro" id="IPR001460">
    <property type="entry name" value="PCN-bd_Tpept"/>
</dbReference>
<dbReference type="GO" id="GO:0030288">
    <property type="term" value="C:outer membrane-bounded periplasmic space"/>
    <property type="evidence" value="ECO:0007669"/>
    <property type="project" value="TreeGrafter"/>
</dbReference>
<evidence type="ECO:0000256" key="11">
    <source>
        <dbReference type="ARBA" id="ARBA00022984"/>
    </source>
</evidence>
<keyword evidence="13" id="KW-0511">Multifunctional enzyme</keyword>
<feature type="transmembrane region" description="Helical" evidence="17">
    <location>
        <begin position="12"/>
        <end position="29"/>
    </location>
</feature>
<evidence type="ECO:0000259" key="18">
    <source>
        <dbReference type="Pfam" id="PF00905"/>
    </source>
</evidence>
<evidence type="ECO:0000256" key="6">
    <source>
        <dbReference type="ARBA" id="ARBA00022670"/>
    </source>
</evidence>
<evidence type="ECO:0000256" key="9">
    <source>
        <dbReference type="ARBA" id="ARBA00022801"/>
    </source>
</evidence>
<dbReference type="PANTHER" id="PTHR32282">
    <property type="entry name" value="BINDING PROTEIN TRANSPEPTIDASE, PUTATIVE-RELATED"/>
    <property type="match status" value="1"/>
</dbReference>
<proteinExistence type="inferred from homology"/>
<dbReference type="NCBIfam" id="TIGR02074">
    <property type="entry name" value="PBP_1a_fam"/>
    <property type="match status" value="1"/>
</dbReference>
<dbReference type="InterPro" id="IPR036950">
    <property type="entry name" value="PBP_transglycosylase"/>
</dbReference>
<evidence type="ECO:0000256" key="10">
    <source>
        <dbReference type="ARBA" id="ARBA00022960"/>
    </source>
</evidence>
<dbReference type="GO" id="GO:0008658">
    <property type="term" value="F:penicillin binding"/>
    <property type="evidence" value="ECO:0007669"/>
    <property type="project" value="InterPro"/>
</dbReference>
<keyword evidence="6" id="KW-0645">Protease</keyword>
<evidence type="ECO:0000256" key="17">
    <source>
        <dbReference type="SAM" id="Phobius"/>
    </source>
</evidence>
<evidence type="ECO:0000313" key="21">
    <source>
        <dbReference type="Proteomes" id="UP000034894"/>
    </source>
</evidence>
<evidence type="ECO:0000256" key="5">
    <source>
        <dbReference type="ARBA" id="ARBA00022645"/>
    </source>
</evidence>
<dbReference type="GO" id="GO:0009002">
    <property type="term" value="F:serine-type D-Ala-D-Ala carboxypeptidase activity"/>
    <property type="evidence" value="ECO:0007669"/>
    <property type="project" value="UniProtKB-EC"/>
</dbReference>
<keyword evidence="5" id="KW-0121">Carboxypeptidase</keyword>
<evidence type="ECO:0000256" key="7">
    <source>
        <dbReference type="ARBA" id="ARBA00022676"/>
    </source>
</evidence>
<evidence type="ECO:0000256" key="4">
    <source>
        <dbReference type="ARBA" id="ARBA00022475"/>
    </source>
</evidence>
<dbReference type="SUPFAM" id="SSF56601">
    <property type="entry name" value="beta-lactamase/transpeptidase-like"/>
    <property type="match status" value="1"/>
</dbReference>
<evidence type="ECO:0000256" key="12">
    <source>
        <dbReference type="ARBA" id="ARBA00023136"/>
    </source>
</evidence>
<keyword evidence="11" id="KW-0573">Peptidoglycan synthesis</keyword>
<comment type="caution">
    <text evidence="20">The sequence shown here is derived from an EMBL/GenBank/DDBJ whole genome shotgun (WGS) entry which is preliminary data.</text>
</comment>
<protein>
    <submittedName>
        <fullName evidence="20">Penicillin-binding protein</fullName>
    </submittedName>
</protein>
<evidence type="ECO:0000259" key="19">
    <source>
        <dbReference type="Pfam" id="PF00912"/>
    </source>
</evidence>
<dbReference type="EMBL" id="LCFP01000004">
    <property type="protein sequence ID" value="KKS97869.1"/>
    <property type="molecule type" value="Genomic_DNA"/>
</dbReference>
<evidence type="ECO:0000256" key="3">
    <source>
        <dbReference type="ARBA" id="ARBA00007739"/>
    </source>
</evidence>
<keyword evidence="9" id="KW-0378">Hydrolase</keyword>
<dbReference type="Pfam" id="PF00912">
    <property type="entry name" value="Transgly"/>
    <property type="match status" value="1"/>
</dbReference>
<keyword evidence="17" id="KW-1133">Transmembrane helix</keyword>
<dbReference type="GO" id="GO:0008360">
    <property type="term" value="P:regulation of cell shape"/>
    <property type="evidence" value="ECO:0007669"/>
    <property type="project" value="UniProtKB-KW"/>
</dbReference>
<feature type="domain" description="Penicillin-binding protein transpeptidase" evidence="18">
    <location>
        <begin position="430"/>
        <end position="712"/>
    </location>
</feature>
<dbReference type="STRING" id="1618443.UV73_C0004G0011"/>
<accession>A0A0G1DJM7</accession>
<evidence type="ECO:0000256" key="14">
    <source>
        <dbReference type="ARBA" id="ARBA00023316"/>
    </source>
</evidence>
<keyword evidence="17" id="KW-0812">Transmembrane</keyword>
<dbReference type="InterPro" id="IPR001264">
    <property type="entry name" value="Glyco_trans_51"/>
</dbReference>
<dbReference type="InterPro" id="IPR050396">
    <property type="entry name" value="Glycosyltr_51/Transpeptidase"/>
</dbReference>
<feature type="transmembrane region" description="Helical" evidence="17">
    <location>
        <begin position="35"/>
        <end position="58"/>
    </location>
</feature>
<keyword evidence="7" id="KW-0328">Glycosyltransferase</keyword>
<dbReference type="GO" id="GO:0006508">
    <property type="term" value="P:proteolysis"/>
    <property type="evidence" value="ECO:0007669"/>
    <property type="project" value="UniProtKB-KW"/>
</dbReference>
<reference evidence="20 21" key="1">
    <citation type="journal article" date="2015" name="Nature">
        <title>rRNA introns, odd ribosomes, and small enigmatic genomes across a large radiation of phyla.</title>
        <authorList>
            <person name="Brown C.T."/>
            <person name="Hug L.A."/>
            <person name="Thomas B.C."/>
            <person name="Sharon I."/>
            <person name="Castelle C.J."/>
            <person name="Singh A."/>
            <person name="Wilkins M.J."/>
            <person name="Williams K.H."/>
            <person name="Banfield J.F."/>
        </authorList>
    </citation>
    <scope>NUCLEOTIDE SEQUENCE [LARGE SCALE GENOMIC DNA]</scope>
</reference>
<dbReference type="PANTHER" id="PTHR32282:SF11">
    <property type="entry name" value="PENICILLIN-BINDING PROTEIN 1B"/>
    <property type="match status" value="1"/>
</dbReference>
<evidence type="ECO:0000256" key="16">
    <source>
        <dbReference type="ARBA" id="ARBA00049902"/>
    </source>
</evidence>
<feature type="domain" description="Glycosyl transferase family 51" evidence="19">
    <location>
        <begin position="167"/>
        <end position="342"/>
    </location>
</feature>
<dbReference type="Gene3D" id="1.10.3810.10">
    <property type="entry name" value="Biosynthetic peptidoglycan transglycosylase-like"/>
    <property type="match status" value="1"/>
</dbReference>
<keyword evidence="12 17" id="KW-0472">Membrane</keyword>
<dbReference type="GO" id="GO:0008955">
    <property type="term" value="F:peptidoglycan glycosyltransferase activity"/>
    <property type="evidence" value="ECO:0007669"/>
    <property type="project" value="UniProtKB-EC"/>
</dbReference>
<dbReference type="GO" id="GO:0071555">
    <property type="term" value="P:cell wall organization"/>
    <property type="evidence" value="ECO:0007669"/>
    <property type="project" value="UniProtKB-KW"/>
</dbReference>
<sequence>MSNNNDKKSPIIILLLVIKDLLLATVLIFKEIGDLVILTFSLFASFFYSTYKIILYFIKSIFNPIQGIINAFSGTIHSIKFNTALNHAPAKKKGRPKKFRLSLPKIRLSRRIKILLLKSQFFLLGSLTFAAIIIFNQMNFFIKNLPNPKLLTVDGYKATTNIYDRYGKLLYQIYGDENRQPVEFKDIPQKIIHATIATEDNEFFLHNGFSIRGIARAVYNNMTTDNLEGGSTITQQLIRSAYLTPEKTFYRKFKEIILAIWTEQIYTKNQILEMYLNQVPYGGTAWGIKAAAQTYFGKDVNEVSLAESAFLAGLPAAPSRYSPYGMNPLDYKKRQQEVLLRMFKEGYINNTELETAKNETLKFKSTRMPIAAPHFVMYVKDQLEKHYGPRLTESGGLRVITTLNLKLNEEIQKIVTEEVSMLGNLNVTNGAAVVTDPGKGEILAMVGSKDYFDTEADGNVNVALSLRQPGSSIKVVNYAAALEEGFTAASIIDDSPVTYQGTGQSYSPVNYDGRFHGQVTLRTALASSYNIPAVKILSSIGIKRMVEQGKKMGVKSWTDPDRFGLSLTLGGGEVTMLDMSRVYGTIANYGKREDLTPFISITDQKGNKLPLPKKEFNIQAISPEIAFILTDILADNLARSPAFGLTSSLYLPGIATAVKTGTSDSKRDNWTIGYTADYVAAVWVGNNDNTPMHPRLTSGVTGAAPIWNSIMKLLTKNSTGINWIKPDALVTVSCGLRQEYFIKGTLPAKPCPRYSSPTPALPEN</sequence>
<comment type="catalytic activity">
    <reaction evidence="15">
        <text>Preferential cleavage: (Ac)2-L-Lys-D-Ala-|-D-Ala. Also transpeptidation of peptidyl-alanyl moieties that are N-acyl substituents of D-alanine.</text>
        <dbReference type="EC" id="3.4.16.4"/>
    </reaction>
</comment>
<dbReference type="GO" id="GO:0009252">
    <property type="term" value="P:peptidoglycan biosynthetic process"/>
    <property type="evidence" value="ECO:0007669"/>
    <property type="project" value="UniProtKB-KW"/>
</dbReference>
<evidence type="ECO:0000256" key="1">
    <source>
        <dbReference type="ARBA" id="ARBA00004236"/>
    </source>
</evidence>
<dbReference type="Pfam" id="PF00905">
    <property type="entry name" value="Transpeptidase"/>
    <property type="match status" value="1"/>
</dbReference>
<dbReference type="SUPFAM" id="SSF53955">
    <property type="entry name" value="Lysozyme-like"/>
    <property type="match status" value="1"/>
</dbReference>
<evidence type="ECO:0000256" key="2">
    <source>
        <dbReference type="ARBA" id="ARBA00007090"/>
    </source>
</evidence>
<keyword evidence="14" id="KW-0961">Cell wall biogenesis/degradation</keyword>
<name>A0A0G1DJM7_9BACT</name>
<gene>
    <name evidence="20" type="ORF">UV73_C0004G0011</name>
</gene>
<evidence type="ECO:0000313" key="20">
    <source>
        <dbReference type="EMBL" id="KKS97869.1"/>
    </source>
</evidence>
<dbReference type="Gene3D" id="3.40.710.10">
    <property type="entry name" value="DD-peptidase/beta-lactamase superfamily"/>
    <property type="match status" value="1"/>
</dbReference>
<dbReference type="Proteomes" id="UP000034894">
    <property type="component" value="Unassembled WGS sequence"/>
</dbReference>
<comment type="similarity">
    <text evidence="3">In the N-terminal section; belongs to the glycosyltransferase 51 family.</text>
</comment>
<evidence type="ECO:0000256" key="8">
    <source>
        <dbReference type="ARBA" id="ARBA00022679"/>
    </source>
</evidence>
<dbReference type="PATRIC" id="fig|1618443.3.peg.665"/>
<dbReference type="FunFam" id="1.10.3810.10:FF:000001">
    <property type="entry name" value="Penicillin-binding protein 1A"/>
    <property type="match status" value="1"/>
</dbReference>
<evidence type="ECO:0000256" key="15">
    <source>
        <dbReference type="ARBA" id="ARBA00034000"/>
    </source>
</evidence>
<organism evidence="20 21">
    <name type="scientific">Candidatus Gottesmanbacteria bacterium GW2011_GWA2_43_14</name>
    <dbReference type="NCBI Taxonomy" id="1618443"/>
    <lineage>
        <taxon>Bacteria</taxon>
        <taxon>Candidatus Gottesmaniibacteriota</taxon>
    </lineage>
</organism>
<evidence type="ECO:0000256" key="13">
    <source>
        <dbReference type="ARBA" id="ARBA00023268"/>
    </source>
</evidence>
<keyword evidence="8" id="KW-0808">Transferase</keyword>
<feature type="transmembrane region" description="Helical" evidence="17">
    <location>
        <begin position="115"/>
        <end position="135"/>
    </location>
</feature>
<comment type="catalytic activity">
    <reaction evidence="16">
        <text>[GlcNAc-(1-&gt;4)-Mur2Ac(oyl-L-Ala-gamma-D-Glu-L-Lys-D-Ala-D-Ala)](n)-di-trans,octa-cis-undecaprenyl diphosphate + beta-D-GlcNAc-(1-&gt;4)-Mur2Ac(oyl-L-Ala-gamma-D-Glu-L-Lys-D-Ala-D-Ala)-di-trans,octa-cis-undecaprenyl diphosphate = [GlcNAc-(1-&gt;4)-Mur2Ac(oyl-L-Ala-gamma-D-Glu-L-Lys-D-Ala-D-Ala)](n+1)-di-trans,octa-cis-undecaprenyl diphosphate + di-trans,octa-cis-undecaprenyl diphosphate + H(+)</text>
        <dbReference type="Rhea" id="RHEA:23708"/>
        <dbReference type="Rhea" id="RHEA-COMP:9602"/>
        <dbReference type="Rhea" id="RHEA-COMP:9603"/>
        <dbReference type="ChEBI" id="CHEBI:15378"/>
        <dbReference type="ChEBI" id="CHEBI:58405"/>
        <dbReference type="ChEBI" id="CHEBI:60033"/>
        <dbReference type="ChEBI" id="CHEBI:78435"/>
        <dbReference type="EC" id="2.4.99.28"/>
    </reaction>
</comment>
<dbReference type="GO" id="GO:0005886">
    <property type="term" value="C:plasma membrane"/>
    <property type="evidence" value="ECO:0007669"/>
    <property type="project" value="UniProtKB-SubCell"/>
</dbReference>
<dbReference type="InterPro" id="IPR012338">
    <property type="entry name" value="Beta-lactam/transpept-like"/>
</dbReference>
<dbReference type="InterPro" id="IPR023346">
    <property type="entry name" value="Lysozyme-like_dom_sf"/>
</dbReference>
<keyword evidence="4" id="KW-1003">Cell membrane</keyword>